<geneLocation type="plasmid" evidence="2">
    <name>pdy25-a</name>
</geneLocation>
<dbReference type="RefSeq" id="WP_097374337.1">
    <property type="nucleotide sequence ID" value="NZ_CP021405.1"/>
</dbReference>
<dbReference type="Proteomes" id="UP000219050">
    <property type="component" value="Plasmid pDY25-A"/>
</dbReference>
<keyword evidence="2" id="KW-1185">Reference proteome</keyword>
<protein>
    <submittedName>
        <fullName evidence="1">Uncharacterized protein</fullName>
    </submittedName>
</protein>
<gene>
    <name evidence="1" type="ORF">CBW24_15685</name>
</gene>
<dbReference type="OrthoDB" id="7863585at2"/>
<keyword evidence="1" id="KW-0614">Plasmid</keyword>
<accession>A0A291M3S8</accession>
<dbReference type="KEGG" id="cmag:CBW24_15685"/>
<evidence type="ECO:0000313" key="2">
    <source>
        <dbReference type="Proteomes" id="UP000219050"/>
    </source>
</evidence>
<organism evidence="1 2">
    <name type="scientific">Pacificitalea manganoxidans</name>
    <dbReference type="NCBI Taxonomy" id="1411902"/>
    <lineage>
        <taxon>Bacteria</taxon>
        <taxon>Pseudomonadati</taxon>
        <taxon>Pseudomonadota</taxon>
        <taxon>Alphaproteobacteria</taxon>
        <taxon>Rhodobacterales</taxon>
        <taxon>Paracoccaceae</taxon>
        <taxon>Pacificitalea</taxon>
    </lineage>
</organism>
<evidence type="ECO:0000313" key="1">
    <source>
        <dbReference type="EMBL" id="ATI43589.1"/>
    </source>
</evidence>
<sequence>MGLIPRVLIILCLMAGLLAPKGAAVLASAVPGVVQMVICTGHGLDVITLDAEGTPRRVAHDLPCGAVHALADLGQTAPDGFARTRRIIARTIPVAAAPQRDRAYLRPGPRAPPVT</sequence>
<dbReference type="AlphaFoldDB" id="A0A291M3S8"/>
<proteinExistence type="predicted"/>
<name>A0A291M3S8_9RHOB</name>
<reference evidence="1 2" key="1">
    <citation type="submission" date="2017-05" db="EMBL/GenBank/DDBJ databases">
        <title>Comparative genomic and metabolic analysis of manganese-oxidizing mechanisms in Celeribater manganoxidans DY25T: its adaption to the environment of polymetallic nodule.</title>
        <authorList>
            <person name="Wang X."/>
        </authorList>
    </citation>
    <scope>NUCLEOTIDE SEQUENCE [LARGE SCALE GENOMIC DNA]</scope>
    <source>
        <strain evidence="1 2">DY25</strain>
        <plasmid evidence="2">pdy25-a</plasmid>
    </source>
</reference>
<dbReference type="EMBL" id="CP021405">
    <property type="protein sequence ID" value="ATI43589.1"/>
    <property type="molecule type" value="Genomic_DNA"/>
</dbReference>